<dbReference type="HAMAP" id="MF_00060">
    <property type="entry name" value="SurE"/>
    <property type="match status" value="1"/>
</dbReference>
<feature type="binding site" evidence="7">
    <location>
        <position position="17"/>
    </location>
    <ligand>
        <name>a divalent metal cation</name>
        <dbReference type="ChEBI" id="CHEBI:60240"/>
    </ligand>
</feature>
<dbReference type="GO" id="GO:0008254">
    <property type="term" value="F:3'-nucleotidase activity"/>
    <property type="evidence" value="ECO:0007669"/>
    <property type="project" value="TreeGrafter"/>
</dbReference>
<comment type="catalytic activity">
    <reaction evidence="1 7">
        <text>a ribonucleoside 5'-phosphate + H2O = a ribonucleoside + phosphate</text>
        <dbReference type="Rhea" id="RHEA:12484"/>
        <dbReference type="ChEBI" id="CHEBI:15377"/>
        <dbReference type="ChEBI" id="CHEBI:18254"/>
        <dbReference type="ChEBI" id="CHEBI:43474"/>
        <dbReference type="ChEBI" id="CHEBI:58043"/>
        <dbReference type="EC" id="3.1.3.5"/>
    </reaction>
</comment>
<evidence type="ECO:0000256" key="6">
    <source>
        <dbReference type="ARBA" id="ARBA00022801"/>
    </source>
</evidence>
<gene>
    <name evidence="7" type="primary">surE</name>
    <name evidence="9" type="ORF">DDZ16_04370</name>
</gene>
<evidence type="ECO:0000256" key="4">
    <source>
        <dbReference type="ARBA" id="ARBA00022723"/>
    </source>
</evidence>
<comment type="cofactor">
    <cofactor evidence="7">
        <name>a divalent metal cation</name>
        <dbReference type="ChEBI" id="CHEBI:60240"/>
    </cofactor>
    <text evidence="7">Binds 1 divalent metal cation per subunit.</text>
</comment>
<name>A0A2U2BCS6_9BACT</name>
<dbReference type="GO" id="GO:0008253">
    <property type="term" value="F:5'-nucleotidase activity"/>
    <property type="evidence" value="ECO:0007669"/>
    <property type="project" value="UniProtKB-UniRule"/>
</dbReference>
<keyword evidence="5 7" id="KW-0547">Nucleotide-binding</keyword>
<keyword evidence="6 7" id="KW-0378">Hydrolase</keyword>
<dbReference type="RefSeq" id="WP_109263204.1">
    <property type="nucleotide sequence ID" value="NZ_QEWP01000002.1"/>
</dbReference>
<dbReference type="NCBIfam" id="NF001492">
    <property type="entry name" value="PRK00346.2-2"/>
    <property type="match status" value="1"/>
</dbReference>
<reference evidence="9 10" key="1">
    <citation type="submission" date="2018-05" db="EMBL/GenBank/DDBJ databases">
        <title>Marinilabilia rubrum sp. nov., isolated from saltern sediment.</title>
        <authorList>
            <person name="Zhang R."/>
        </authorList>
    </citation>
    <scope>NUCLEOTIDE SEQUENCE [LARGE SCALE GENOMIC DNA]</scope>
    <source>
        <strain evidence="9 10">WTE16</strain>
    </source>
</reference>
<feature type="binding site" evidence="7">
    <location>
        <position position="18"/>
    </location>
    <ligand>
        <name>a divalent metal cation</name>
        <dbReference type="ChEBI" id="CHEBI:60240"/>
    </ligand>
</feature>
<keyword evidence="10" id="KW-1185">Reference proteome</keyword>
<feature type="domain" description="Survival protein SurE-like phosphatase/nucleotidase" evidence="8">
    <location>
        <begin position="12"/>
        <end position="195"/>
    </location>
</feature>
<dbReference type="AlphaFoldDB" id="A0A2U2BCS6"/>
<dbReference type="InterPro" id="IPR002828">
    <property type="entry name" value="SurE-like_Pase/nucleotidase"/>
</dbReference>
<dbReference type="OrthoDB" id="9780815at2"/>
<dbReference type="NCBIfam" id="TIGR00087">
    <property type="entry name" value="surE"/>
    <property type="match status" value="1"/>
</dbReference>
<organism evidence="9 10">
    <name type="scientific">Marinilabilia rubra</name>
    <dbReference type="NCBI Taxonomy" id="2162893"/>
    <lineage>
        <taxon>Bacteria</taxon>
        <taxon>Pseudomonadati</taxon>
        <taxon>Bacteroidota</taxon>
        <taxon>Bacteroidia</taxon>
        <taxon>Marinilabiliales</taxon>
        <taxon>Marinilabiliaceae</taxon>
        <taxon>Marinilabilia</taxon>
    </lineage>
</organism>
<evidence type="ECO:0000256" key="3">
    <source>
        <dbReference type="ARBA" id="ARBA00022490"/>
    </source>
</evidence>
<evidence type="ECO:0000256" key="1">
    <source>
        <dbReference type="ARBA" id="ARBA00000815"/>
    </source>
</evidence>
<dbReference type="Pfam" id="PF01975">
    <property type="entry name" value="SurE"/>
    <property type="match status" value="1"/>
</dbReference>
<dbReference type="PANTHER" id="PTHR30457">
    <property type="entry name" value="5'-NUCLEOTIDASE SURE"/>
    <property type="match status" value="1"/>
</dbReference>
<dbReference type="GO" id="GO:0004309">
    <property type="term" value="F:exopolyphosphatase activity"/>
    <property type="evidence" value="ECO:0007669"/>
    <property type="project" value="TreeGrafter"/>
</dbReference>
<dbReference type="EC" id="3.1.3.5" evidence="7"/>
<dbReference type="PANTHER" id="PTHR30457:SF12">
    <property type="entry name" value="5'_3'-NUCLEOTIDASE SURE"/>
    <property type="match status" value="1"/>
</dbReference>
<comment type="subcellular location">
    <subcellularLocation>
        <location evidence="7">Cytoplasm</location>
    </subcellularLocation>
</comment>
<comment type="caution">
    <text evidence="9">The sequence shown here is derived from an EMBL/GenBank/DDBJ whole genome shotgun (WGS) entry which is preliminary data.</text>
</comment>
<comment type="similarity">
    <text evidence="2 7">Belongs to the SurE nucleotidase family.</text>
</comment>
<protein>
    <recommendedName>
        <fullName evidence="7">5'-nucleotidase SurE</fullName>
        <ecNumber evidence="7">3.1.3.5</ecNumber>
    </recommendedName>
    <alternativeName>
        <fullName evidence="7">Nucleoside 5'-monophosphate phosphohydrolase</fullName>
    </alternativeName>
</protein>
<feature type="binding site" evidence="7">
    <location>
        <position position="48"/>
    </location>
    <ligand>
        <name>a divalent metal cation</name>
        <dbReference type="ChEBI" id="CHEBI:60240"/>
    </ligand>
</feature>
<accession>A0A2U2BCS6</accession>
<evidence type="ECO:0000256" key="2">
    <source>
        <dbReference type="ARBA" id="ARBA00011062"/>
    </source>
</evidence>
<evidence type="ECO:0000259" key="8">
    <source>
        <dbReference type="Pfam" id="PF01975"/>
    </source>
</evidence>
<evidence type="ECO:0000256" key="5">
    <source>
        <dbReference type="ARBA" id="ARBA00022741"/>
    </source>
</evidence>
<keyword evidence="3 7" id="KW-0963">Cytoplasm</keyword>
<proteinExistence type="inferred from homology"/>
<sequence length="267" mass="29709">MIEFEKNHRPLILVTNDDGVDAGGISVLTEVAKEFGNVVVVAPDAAQSGMSNAITVKVPLTLKKVSEDHGLFVYKTNGTPVDCVKLAFNALLPRKPDLILSGINHGSNSSSSVHYSGTLGGAREGAVNEVLSIGFSLLDYRHDARFDAAKPFVRQIINQVIQNKLPDYTFLNVNIPKGNSLKGIKVCRQARGRWVEEFVEREDPRKQKYYWLTGFFQNLEPNSEDTDEYVLKNNFVSVVPCRVDITNHEAIDQLKDQSYEMVAKVIL</sequence>
<comment type="function">
    <text evidence="7">Nucleotidase that shows phosphatase activity on nucleoside 5'-monophosphates.</text>
</comment>
<dbReference type="Gene3D" id="3.40.1210.10">
    <property type="entry name" value="Survival protein SurE-like phosphatase/nucleotidase"/>
    <property type="match status" value="1"/>
</dbReference>
<dbReference type="GO" id="GO:0005737">
    <property type="term" value="C:cytoplasm"/>
    <property type="evidence" value="ECO:0007669"/>
    <property type="project" value="UniProtKB-SubCell"/>
</dbReference>
<dbReference type="EMBL" id="QEWP01000002">
    <property type="protein sequence ID" value="PWE00833.1"/>
    <property type="molecule type" value="Genomic_DNA"/>
</dbReference>
<feature type="binding site" evidence="7">
    <location>
        <position position="104"/>
    </location>
    <ligand>
        <name>a divalent metal cation</name>
        <dbReference type="ChEBI" id="CHEBI:60240"/>
    </ligand>
</feature>
<keyword evidence="4 7" id="KW-0479">Metal-binding</keyword>
<dbReference type="Proteomes" id="UP000244956">
    <property type="component" value="Unassembled WGS sequence"/>
</dbReference>
<evidence type="ECO:0000313" key="9">
    <source>
        <dbReference type="EMBL" id="PWE00833.1"/>
    </source>
</evidence>
<evidence type="ECO:0000256" key="7">
    <source>
        <dbReference type="HAMAP-Rule" id="MF_00060"/>
    </source>
</evidence>
<dbReference type="NCBIfam" id="NF001490">
    <property type="entry name" value="PRK00346.1-4"/>
    <property type="match status" value="1"/>
</dbReference>
<evidence type="ECO:0000313" key="10">
    <source>
        <dbReference type="Proteomes" id="UP000244956"/>
    </source>
</evidence>
<dbReference type="InterPro" id="IPR036523">
    <property type="entry name" value="SurE-like_sf"/>
</dbReference>
<dbReference type="SUPFAM" id="SSF64167">
    <property type="entry name" value="SurE-like"/>
    <property type="match status" value="1"/>
</dbReference>
<dbReference type="InterPro" id="IPR030048">
    <property type="entry name" value="SurE"/>
</dbReference>
<dbReference type="GO" id="GO:0046872">
    <property type="term" value="F:metal ion binding"/>
    <property type="evidence" value="ECO:0007669"/>
    <property type="project" value="UniProtKB-UniRule"/>
</dbReference>
<dbReference type="GO" id="GO:0000166">
    <property type="term" value="F:nucleotide binding"/>
    <property type="evidence" value="ECO:0007669"/>
    <property type="project" value="UniProtKB-KW"/>
</dbReference>